<dbReference type="EMBL" id="OU466861">
    <property type="protein sequence ID" value="CAH2066762.1"/>
    <property type="molecule type" value="Genomic_DNA"/>
</dbReference>
<feature type="domain" description="Disease resistance R13L4/SHOC-2-like LRR" evidence="12">
    <location>
        <begin position="97"/>
        <end position="209"/>
    </location>
</feature>
<dbReference type="Pfam" id="PF23598">
    <property type="entry name" value="LRR_14"/>
    <property type="match status" value="1"/>
</dbReference>
<dbReference type="PANTHER" id="PTHR48060">
    <property type="entry name" value="DNA DAMAGE-REPAIR/TOLERATION PROTEIN DRT100"/>
    <property type="match status" value="1"/>
</dbReference>
<feature type="domain" description="Leucine-rich repeat-containing N-terminal plant-type" evidence="11">
    <location>
        <begin position="34"/>
        <end position="73"/>
    </location>
</feature>
<proteinExistence type="inferred from homology"/>
<name>A0AAU9SII9_THLAR</name>
<evidence type="ECO:0000256" key="10">
    <source>
        <dbReference type="SAM" id="Phobius"/>
    </source>
</evidence>
<dbReference type="SUPFAM" id="SSF52058">
    <property type="entry name" value="L domain-like"/>
    <property type="match status" value="1"/>
</dbReference>
<keyword evidence="8 10" id="KW-0472">Membrane</keyword>
<evidence type="ECO:0000256" key="1">
    <source>
        <dbReference type="ARBA" id="ARBA00004479"/>
    </source>
</evidence>
<gene>
    <name evidence="13" type="ORF">TAV2_LOCUS18264</name>
</gene>
<reference evidence="13 14" key="1">
    <citation type="submission" date="2022-03" db="EMBL/GenBank/DDBJ databases">
        <authorList>
            <person name="Nunn A."/>
            <person name="Chopra R."/>
            <person name="Nunn A."/>
            <person name="Contreras Garrido A."/>
        </authorList>
    </citation>
    <scope>NUCLEOTIDE SEQUENCE [LARGE SCALE GENOMIC DNA]</scope>
</reference>
<dbReference type="InterPro" id="IPR013210">
    <property type="entry name" value="LRR_N_plant-typ"/>
</dbReference>
<dbReference type="AlphaFoldDB" id="A0AAU9SII9"/>
<feature type="transmembrane region" description="Helical" evidence="10">
    <location>
        <begin position="7"/>
        <end position="25"/>
    </location>
</feature>
<evidence type="ECO:0000259" key="12">
    <source>
        <dbReference type="Pfam" id="PF23598"/>
    </source>
</evidence>
<dbReference type="Proteomes" id="UP000836841">
    <property type="component" value="Chromosome 5"/>
</dbReference>
<protein>
    <recommendedName>
        <fullName evidence="15">Leucine-rich repeat-containing N-terminal plant-type domain-containing protein</fullName>
    </recommendedName>
</protein>
<accession>A0AAU9SII9</accession>
<evidence type="ECO:0000256" key="2">
    <source>
        <dbReference type="ARBA" id="ARBA00009592"/>
    </source>
</evidence>
<evidence type="ECO:0000313" key="13">
    <source>
        <dbReference type="EMBL" id="CAH2066762.1"/>
    </source>
</evidence>
<evidence type="ECO:0000256" key="7">
    <source>
        <dbReference type="ARBA" id="ARBA00022989"/>
    </source>
</evidence>
<evidence type="ECO:0000313" key="14">
    <source>
        <dbReference type="Proteomes" id="UP000836841"/>
    </source>
</evidence>
<dbReference type="InterPro" id="IPR053211">
    <property type="entry name" value="DNA_repair-toleration"/>
</dbReference>
<keyword evidence="5" id="KW-0732">Signal</keyword>
<comment type="similarity">
    <text evidence="2">Belongs to the RLP family.</text>
</comment>
<evidence type="ECO:0000256" key="9">
    <source>
        <dbReference type="ARBA" id="ARBA00023180"/>
    </source>
</evidence>
<dbReference type="Gene3D" id="3.80.10.10">
    <property type="entry name" value="Ribonuclease Inhibitor"/>
    <property type="match status" value="1"/>
</dbReference>
<evidence type="ECO:0000256" key="5">
    <source>
        <dbReference type="ARBA" id="ARBA00022729"/>
    </source>
</evidence>
<dbReference type="InterPro" id="IPR055414">
    <property type="entry name" value="LRR_R13L4/SHOC2-like"/>
</dbReference>
<dbReference type="FunFam" id="3.80.10.10:FF:000275">
    <property type="entry name" value="Leucine-rich repeat receptor-like protein kinase"/>
    <property type="match status" value="1"/>
</dbReference>
<dbReference type="PANTHER" id="PTHR48060:SF21">
    <property type="entry name" value="L DOMAIN-LIKE PROTEIN"/>
    <property type="match status" value="1"/>
</dbReference>
<evidence type="ECO:0000256" key="3">
    <source>
        <dbReference type="ARBA" id="ARBA00022614"/>
    </source>
</evidence>
<evidence type="ECO:0000259" key="11">
    <source>
        <dbReference type="Pfam" id="PF08263"/>
    </source>
</evidence>
<organism evidence="13 14">
    <name type="scientific">Thlaspi arvense</name>
    <name type="common">Field penny-cress</name>
    <dbReference type="NCBI Taxonomy" id="13288"/>
    <lineage>
        <taxon>Eukaryota</taxon>
        <taxon>Viridiplantae</taxon>
        <taxon>Streptophyta</taxon>
        <taxon>Embryophyta</taxon>
        <taxon>Tracheophyta</taxon>
        <taxon>Spermatophyta</taxon>
        <taxon>Magnoliopsida</taxon>
        <taxon>eudicotyledons</taxon>
        <taxon>Gunneridae</taxon>
        <taxon>Pentapetalae</taxon>
        <taxon>rosids</taxon>
        <taxon>malvids</taxon>
        <taxon>Brassicales</taxon>
        <taxon>Brassicaceae</taxon>
        <taxon>Thlaspideae</taxon>
        <taxon>Thlaspi</taxon>
    </lineage>
</organism>
<keyword evidence="9" id="KW-0325">Glycoprotein</keyword>
<sequence>MTRSHSYCFSVIIAIYFSLTIHTLASPPLHFCLEDQREALLEFKDEFPIDELDPSPWNKNSTDFCFWKGVTCDDKSGQVISLNLFETFLNGSLKANSSLFKLQYLRHLNLSYCYLQGEIPSSLGSLSRLTVVDLSHNDLVGEIPASISNLKRLRHVNLGANTLIGQIPSSIGNLNQLRYLSLAANELTGVIPSSLGNLSGLLDLRLSINHLPI</sequence>
<evidence type="ECO:0008006" key="15">
    <source>
        <dbReference type="Google" id="ProtNLM"/>
    </source>
</evidence>
<evidence type="ECO:0000256" key="8">
    <source>
        <dbReference type="ARBA" id="ARBA00023136"/>
    </source>
</evidence>
<dbReference type="GO" id="GO:0016020">
    <property type="term" value="C:membrane"/>
    <property type="evidence" value="ECO:0007669"/>
    <property type="project" value="UniProtKB-SubCell"/>
</dbReference>
<comment type="subcellular location">
    <subcellularLocation>
        <location evidence="1">Membrane</location>
        <topology evidence="1">Single-pass type I membrane protein</topology>
    </subcellularLocation>
</comment>
<keyword evidence="7 10" id="KW-1133">Transmembrane helix</keyword>
<keyword evidence="14" id="KW-1185">Reference proteome</keyword>
<keyword evidence="3" id="KW-0433">Leucine-rich repeat</keyword>
<dbReference type="Pfam" id="PF08263">
    <property type="entry name" value="LRRNT_2"/>
    <property type="match status" value="1"/>
</dbReference>
<keyword evidence="6" id="KW-0677">Repeat</keyword>
<evidence type="ECO:0000256" key="4">
    <source>
        <dbReference type="ARBA" id="ARBA00022692"/>
    </source>
</evidence>
<keyword evidence="4 10" id="KW-0812">Transmembrane</keyword>
<evidence type="ECO:0000256" key="6">
    <source>
        <dbReference type="ARBA" id="ARBA00022737"/>
    </source>
</evidence>
<dbReference type="InterPro" id="IPR032675">
    <property type="entry name" value="LRR_dom_sf"/>
</dbReference>